<dbReference type="GO" id="GO:0022857">
    <property type="term" value="F:transmembrane transporter activity"/>
    <property type="evidence" value="ECO:0007669"/>
    <property type="project" value="InterPro"/>
</dbReference>
<keyword evidence="2" id="KW-1003">Cell membrane</keyword>
<dbReference type="EMBL" id="LGGP01000077">
    <property type="protein sequence ID" value="KUK81174.1"/>
    <property type="molecule type" value="Genomic_DNA"/>
</dbReference>
<feature type="transmembrane region" description="Helical" evidence="6">
    <location>
        <begin position="255"/>
        <end position="282"/>
    </location>
</feature>
<dbReference type="PANTHER" id="PTHR32196:SF72">
    <property type="entry name" value="RIBOSE IMPORT PERMEASE PROTEIN RBSC"/>
    <property type="match status" value="1"/>
</dbReference>
<feature type="transmembrane region" description="Helical" evidence="6">
    <location>
        <begin position="215"/>
        <end position="234"/>
    </location>
</feature>
<feature type="transmembrane region" description="Helical" evidence="6">
    <location>
        <begin position="294"/>
        <end position="314"/>
    </location>
</feature>
<evidence type="ECO:0000256" key="4">
    <source>
        <dbReference type="ARBA" id="ARBA00022989"/>
    </source>
</evidence>
<keyword evidence="5 6" id="KW-0472">Membrane</keyword>
<evidence type="ECO:0000256" key="1">
    <source>
        <dbReference type="ARBA" id="ARBA00004651"/>
    </source>
</evidence>
<comment type="subcellular location">
    <subcellularLocation>
        <location evidence="1">Cell membrane</location>
        <topology evidence="1">Multi-pass membrane protein</topology>
    </subcellularLocation>
</comment>
<sequence>MAGKRDRKAFTERNLLIILVVMWVFLAIATKGNFSSWANITNLIRQSSINGVVAIGMTLIIITGGIDLSVGSIVGLSGMVFAIFTSTRGEFQFPTFVGILIALGISALVGLINAVAVHDGKVPAFIATLGMMTLVRGVVMYISSGRMVTGVPTEYRQFAVAEFLGIPALAWTWIVLAVFMMFVLKYTKFGRNLYAIGSNEEAARLSGINIRLNMYSFYIVAAIFSAIAGLMLGTRMAAGVPTGGNGYELDAIASVVIGGASLSGGVGTVLGTAMGALIIQTIRNGGNLLGVDPFIMQIVIGAIIILAVFFDQFVKSRKKGEGLKKLLKKA</sequence>
<evidence type="ECO:0000313" key="7">
    <source>
        <dbReference type="EMBL" id="KUK81174.1"/>
    </source>
</evidence>
<dbReference type="PATRIC" id="fig|1184387.3.peg.937"/>
<dbReference type="AlphaFoldDB" id="A0A117M2S6"/>
<dbReference type="PANTHER" id="PTHR32196">
    <property type="entry name" value="ABC TRANSPORTER PERMEASE PROTEIN YPHD-RELATED-RELATED"/>
    <property type="match status" value="1"/>
</dbReference>
<organism evidence="7 8">
    <name type="scientific">Mesotoga prima</name>
    <dbReference type="NCBI Taxonomy" id="1184387"/>
    <lineage>
        <taxon>Bacteria</taxon>
        <taxon>Thermotogati</taxon>
        <taxon>Thermotogota</taxon>
        <taxon>Thermotogae</taxon>
        <taxon>Kosmotogales</taxon>
        <taxon>Kosmotogaceae</taxon>
        <taxon>Mesotoga</taxon>
    </lineage>
</organism>
<feature type="transmembrane region" description="Helical" evidence="6">
    <location>
        <begin position="54"/>
        <end position="84"/>
    </location>
</feature>
<reference evidence="8" key="1">
    <citation type="journal article" date="2015" name="MBio">
        <title>Genome-Resolved Metagenomic Analysis Reveals Roles for Candidate Phyla and Other Microbial Community Members in Biogeochemical Transformations in Oil Reservoirs.</title>
        <authorList>
            <person name="Hu P."/>
            <person name="Tom L."/>
            <person name="Singh A."/>
            <person name="Thomas B.C."/>
            <person name="Baker B.J."/>
            <person name="Piceno Y.M."/>
            <person name="Andersen G.L."/>
            <person name="Banfield J.F."/>
        </authorList>
    </citation>
    <scope>NUCLEOTIDE SEQUENCE [LARGE SCALE GENOMIC DNA]</scope>
</reference>
<proteinExistence type="predicted"/>
<gene>
    <name evidence="7" type="ORF">XD94_0585</name>
</gene>
<dbReference type="Proteomes" id="UP000054092">
    <property type="component" value="Unassembled WGS sequence"/>
</dbReference>
<dbReference type="InterPro" id="IPR001851">
    <property type="entry name" value="ABC_transp_permease"/>
</dbReference>
<evidence type="ECO:0000256" key="6">
    <source>
        <dbReference type="SAM" id="Phobius"/>
    </source>
</evidence>
<protein>
    <submittedName>
        <fullName evidence="7">Permease component of ribose/xylose/arabinose/galactoside ABC-type transporter</fullName>
    </submittedName>
</protein>
<dbReference type="Pfam" id="PF02653">
    <property type="entry name" value="BPD_transp_2"/>
    <property type="match status" value="1"/>
</dbReference>
<accession>A0A117M2S6</accession>
<feature type="transmembrane region" description="Helical" evidence="6">
    <location>
        <begin position="163"/>
        <end position="184"/>
    </location>
</feature>
<evidence type="ECO:0000256" key="3">
    <source>
        <dbReference type="ARBA" id="ARBA00022692"/>
    </source>
</evidence>
<feature type="transmembrane region" description="Helical" evidence="6">
    <location>
        <begin position="96"/>
        <end position="116"/>
    </location>
</feature>
<dbReference type="CDD" id="cd06579">
    <property type="entry name" value="TM_PBP1_transp_AraH_like"/>
    <property type="match status" value="1"/>
</dbReference>
<evidence type="ECO:0000256" key="2">
    <source>
        <dbReference type="ARBA" id="ARBA00022475"/>
    </source>
</evidence>
<evidence type="ECO:0000313" key="8">
    <source>
        <dbReference type="Proteomes" id="UP000054092"/>
    </source>
</evidence>
<evidence type="ECO:0000256" key="5">
    <source>
        <dbReference type="ARBA" id="ARBA00023136"/>
    </source>
</evidence>
<dbReference type="GO" id="GO:0005886">
    <property type="term" value="C:plasma membrane"/>
    <property type="evidence" value="ECO:0007669"/>
    <property type="project" value="UniProtKB-SubCell"/>
</dbReference>
<feature type="transmembrane region" description="Helical" evidence="6">
    <location>
        <begin position="122"/>
        <end position="142"/>
    </location>
</feature>
<keyword evidence="4 6" id="KW-1133">Transmembrane helix</keyword>
<comment type="caution">
    <text evidence="7">The sequence shown here is derived from an EMBL/GenBank/DDBJ whole genome shotgun (WGS) entry which is preliminary data.</text>
</comment>
<feature type="transmembrane region" description="Helical" evidence="6">
    <location>
        <begin position="15"/>
        <end position="34"/>
    </location>
</feature>
<keyword evidence="3 6" id="KW-0812">Transmembrane</keyword>
<name>A0A117M2S6_9BACT</name>